<dbReference type="EMBL" id="SEYY01021263">
    <property type="protein sequence ID" value="KAB7496537.1"/>
    <property type="molecule type" value="Genomic_DNA"/>
</dbReference>
<evidence type="ECO:0000313" key="2">
    <source>
        <dbReference type="EMBL" id="KAB7496537.1"/>
    </source>
</evidence>
<dbReference type="Proteomes" id="UP000326759">
    <property type="component" value="Unassembled WGS sequence"/>
</dbReference>
<dbReference type="GO" id="GO:0004497">
    <property type="term" value="F:monooxygenase activity"/>
    <property type="evidence" value="ECO:0007669"/>
    <property type="project" value="UniProtKB-KW"/>
</dbReference>
<dbReference type="GO" id="GO:0005506">
    <property type="term" value="F:iron ion binding"/>
    <property type="evidence" value="ECO:0007669"/>
    <property type="project" value="InterPro"/>
</dbReference>
<dbReference type="SUPFAM" id="SSF48264">
    <property type="entry name" value="Cytochrome P450"/>
    <property type="match status" value="1"/>
</dbReference>
<dbReference type="AlphaFoldDB" id="A0A5N5SRA5"/>
<proteinExistence type="predicted"/>
<protein>
    <submittedName>
        <fullName evidence="2">Uncharacterized protein</fullName>
    </submittedName>
</protein>
<evidence type="ECO:0000313" key="3">
    <source>
        <dbReference type="Proteomes" id="UP000326759"/>
    </source>
</evidence>
<name>A0A5N5SRA5_9CRUS</name>
<dbReference type="GO" id="GO:0020037">
    <property type="term" value="F:heme binding"/>
    <property type="evidence" value="ECO:0007669"/>
    <property type="project" value="InterPro"/>
</dbReference>
<keyword evidence="1" id="KW-0560">Oxidoreductase</keyword>
<sequence>MIGIIFSSGYHWIHTRRFLLRHLRDLGMGHRYDFKDKRVEELMEKFNKIQEKFIYMIIPDFFPFIEYLLPKSILNYLVEKNKRTLMLLTRNIGKK</sequence>
<accession>A0A5N5SRA5</accession>
<keyword evidence="1" id="KW-0503">Monooxygenase</keyword>
<organism evidence="2 3">
    <name type="scientific">Armadillidium nasatum</name>
    <dbReference type="NCBI Taxonomy" id="96803"/>
    <lineage>
        <taxon>Eukaryota</taxon>
        <taxon>Metazoa</taxon>
        <taxon>Ecdysozoa</taxon>
        <taxon>Arthropoda</taxon>
        <taxon>Crustacea</taxon>
        <taxon>Multicrustacea</taxon>
        <taxon>Malacostraca</taxon>
        <taxon>Eumalacostraca</taxon>
        <taxon>Peracarida</taxon>
        <taxon>Isopoda</taxon>
        <taxon>Oniscidea</taxon>
        <taxon>Crinocheta</taxon>
        <taxon>Armadillidiidae</taxon>
        <taxon>Armadillidium</taxon>
    </lineage>
</organism>
<dbReference type="GO" id="GO:0016705">
    <property type="term" value="F:oxidoreductase activity, acting on paired donors, with incorporation or reduction of molecular oxygen"/>
    <property type="evidence" value="ECO:0007669"/>
    <property type="project" value="InterPro"/>
</dbReference>
<dbReference type="InterPro" id="IPR036396">
    <property type="entry name" value="Cyt_P450_sf"/>
</dbReference>
<evidence type="ECO:0000256" key="1">
    <source>
        <dbReference type="ARBA" id="ARBA00023033"/>
    </source>
</evidence>
<gene>
    <name evidence="2" type="ORF">Anas_05864</name>
</gene>
<dbReference type="OrthoDB" id="3934656at2759"/>
<comment type="caution">
    <text evidence="2">The sequence shown here is derived from an EMBL/GenBank/DDBJ whole genome shotgun (WGS) entry which is preliminary data.</text>
</comment>
<reference evidence="2 3" key="1">
    <citation type="journal article" date="2019" name="PLoS Biol.">
        <title>Sex chromosomes control vertical transmission of feminizing Wolbachia symbionts in an isopod.</title>
        <authorList>
            <person name="Becking T."/>
            <person name="Chebbi M.A."/>
            <person name="Giraud I."/>
            <person name="Moumen B."/>
            <person name="Laverre T."/>
            <person name="Caubet Y."/>
            <person name="Peccoud J."/>
            <person name="Gilbert C."/>
            <person name="Cordaux R."/>
        </authorList>
    </citation>
    <scope>NUCLEOTIDE SEQUENCE [LARGE SCALE GENOMIC DNA]</scope>
    <source>
        <strain evidence="2">ANa2</strain>
        <tissue evidence="2">Whole body excluding digestive tract and cuticle</tissue>
    </source>
</reference>
<keyword evidence="3" id="KW-1185">Reference proteome</keyword>